<dbReference type="InterPro" id="IPR027417">
    <property type="entry name" value="P-loop_NTPase"/>
</dbReference>
<dbReference type="STRING" id="131112.SAMN04489737_0125"/>
<dbReference type="Proteomes" id="UP000214355">
    <property type="component" value="Chromosome I"/>
</dbReference>
<dbReference type="GeneID" id="65343884"/>
<protein>
    <recommendedName>
        <fullName evidence="3">MinD-like ATPase involved in chromosome partitioning or flagellar assembly</fullName>
    </recommendedName>
</protein>
<accession>A0A1H2LB60</accession>
<evidence type="ECO:0000313" key="2">
    <source>
        <dbReference type="Proteomes" id="UP000214355"/>
    </source>
</evidence>
<gene>
    <name evidence="1" type="ORF">SAMN04489737_0125</name>
</gene>
<dbReference type="SUPFAM" id="SSF52540">
    <property type="entry name" value="P-loop containing nucleoside triphosphate hydrolases"/>
    <property type="match status" value="1"/>
</dbReference>
<name>A0A1H2LB60_9ACTO</name>
<organism evidence="1 2">
    <name type="scientific">Arcanobacterium phocae</name>
    <dbReference type="NCBI Taxonomy" id="131112"/>
    <lineage>
        <taxon>Bacteria</taxon>
        <taxon>Bacillati</taxon>
        <taxon>Actinomycetota</taxon>
        <taxon>Actinomycetes</taxon>
        <taxon>Actinomycetales</taxon>
        <taxon>Actinomycetaceae</taxon>
        <taxon>Arcanobacterium</taxon>
    </lineage>
</organism>
<sequence length="398" mass="43259">MSVLLCLPSELDSAVLAQLSETGQTHLIARRCADLVEVVAGARARVAQMAVISEDLDGLDMTAIAELRQYVAVAIVAGSSPTCDSAVRRYLSDVDILSPLPHEIANHIRKSKGLGAPSVINDDVFTSRAQTAKGALTVFWGPVGSNGRSTLVRDCSVFLSERRRVLACDGDSFSPSLAQLFDVDESSGLIGVARMIDQGRKVDIEGMLSSLSPSFGNVSLLAGMNTGQRWREISRFVADRLWPALCAEYDAVVVDSSGGLDDKAERLDRWGLTRSLVDQADIRLHVAVATPIGLRRLIEHWDALAEDRVEHEAVVLTSLRSTALGLRPLFQAQNVLREVGIGDIPIFGIRDDRNKLDKVLIQGSSMPVSFPKSGYSRDVARVCSWIEDRMQVCASTFQ</sequence>
<dbReference type="EMBL" id="LT629804">
    <property type="protein sequence ID" value="SDU77686.1"/>
    <property type="molecule type" value="Genomic_DNA"/>
</dbReference>
<reference evidence="2" key="1">
    <citation type="submission" date="2016-10" db="EMBL/GenBank/DDBJ databases">
        <authorList>
            <person name="Varghese N."/>
            <person name="Submissions S."/>
        </authorList>
    </citation>
    <scope>NUCLEOTIDE SEQUENCE [LARGE SCALE GENOMIC DNA]</scope>
    <source>
        <strain evidence="2">DSM 10002</strain>
    </source>
</reference>
<proteinExistence type="predicted"/>
<dbReference type="OrthoDB" id="3217709at2"/>
<dbReference type="AlphaFoldDB" id="A0A1H2LB60"/>
<dbReference type="Gene3D" id="3.40.50.300">
    <property type="entry name" value="P-loop containing nucleotide triphosphate hydrolases"/>
    <property type="match status" value="1"/>
</dbReference>
<evidence type="ECO:0000313" key="1">
    <source>
        <dbReference type="EMBL" id="SDU77686.1"/>
    </source>
</evidence>
<dbReference type="RefSeq" id="WP_091278677.1">
    <property type="nucleotide sequence ID" value="NZ_JABAPL010000001.1"/>
</dbReference>
<evidence type="ECO:0008006" key="3">
    <source>
        <dbReference type="Google" id="ProtNLM"/>
    </source>
</evidence>
<keyword evidence="2" id="KW-1185">Reference proteome</keyword>